<keyword evidence="6 8" id="KW-0326">Glycosidase</keyword>
<evidence type="ECO:0000256" key="4">
    <source>
        <dbReference type="ARBA" id="ARBA00023024"/>
    </source>
</evidence>
<dbReference type="InterPro" id="IPR001223">
    <property type="entry name" value="Glyco_hydro18_cat"/>
</dbReference>
<dbReference type="Pfam" id="PF17963">
    <property type="entry name" value="Big_9"/>
    <property type="match status" value="1"/>
</dbReference>
<keyword evidence="9" id="KW-0732">Signal</keyword>
<evidence type="ECO:0000256" key="3">
    <source>
        <dbReference type="ARBA" id="ARBA00022801"/>
    </source>
</evidence>
<dbReference type="Proteomes" id="UP000240410">
    <property type="component" value="Unassembled WGS sequence"/>
</dbReference>
<organism evidence="11 12">
    <name type="scientific">Photobacterium leiognathi</name>
    <dbReference type="NCBI Taxonomy" id="553611"/>
    <lineage>
        <taxon>Bacteria</taxon>
        <taxon>Pseudomonadati</taxon>
        <taxon>Pseudomonadota</taxon>
        <taxon>Gammaproteobacteria</taxon>
        <taxon>Vibrionales</taxon>
        <taxon>Vibrionaceae</taxon>
        <taxon>Photobacterium</taxon>
    </lineage>
</organism>
<protein>
    <recommendedName>
        <fullName evidence="2">chitinase</fullName>
        <ecNumber evidence="2">3.2.1.14</ecNumber>
    </recommendedName>
</protein>
<keyword evidence="5" id="KW-0119">Carbohydrate metabolism</keyword>
<dbReference type="RefSeq" id="WP_045069759.1">
    <property type="nucleotide sequence ID" value="NZ_JZSL01000016.1"/>
</dbReference>
<dbReference type="PROSITE" id="PS01095">
    <property type="entry name" value="GH18_1"/>
    <property type="match status" value="1"/>
</dbReference>
<dbReference type="InterPro" id="IPR029070">
    <property type="entry name" value="Chitinase_insertion_sf"/>
</dbReference>
<keyword evidence="4" id="KW-0146">Chitin degradation</keyword>
<dbReference type="Pfam" id="PF00704">
    <property type="entry name" value="Glyco_hydro_18"/>
    <property type="match status" value="1"/>
</dbReference>
<dbReference type="GO" id="GO:0008843">
    <property type="term" value="F:endochitinase activity"/>
    <property type="evidence" value="ECO:0007669"/>
    <property type="project" value="UniProtKB-EC"/>
</dbReference>
<dbReference type="EMBL" id="PYOJ01000004">
    <property type="protein sequence ID" value="PSV92269.1"/>
    <property type="molecule type" value="Genomic_DNA"/>
</dbReference>
<gene>
    <name evidence="11" type="ORF">CTM89_04830</name>
</gene>
<accession>A0A2T3MEQ0</accession>
<dbReference type="GO" id="GO:0005576">
    <property type="term" value="C:extracellular region"/>
    <property type="evidence" value="ECO:0007669"/>
    <property type="project" value="InterPro"/>
</dbReference>
<dbReference type="InterPro" id="IPR036573">
    <property type="entry name" value="CBM_sf_5/12"/>
</dbReference>
<evidence type="ECO:0000256" key="2">
    <source>
        <dbReference type="ARBA" id="ARBA00012729"/>
    </source>
</evidence>
<proteinExistence type="predicted"/>
<dbReference type="InterPro" id="IPR011583">
    <property type="entry name" value="Chitinase_II/V-like_cat"/>
</dbReference>
<evidence type="ECO:0000256" key="5">
    <source>
        <dbReference type="ARBA" id="ARBA00023277"/>
    </source>
</evidence>
<dbReference type="GO" id="GO:0006032">
    <property type="term" value="P:chitin catabolic process"/>
    <property type="evidence" value="ECO:0007669"/>
    <property type="project" value="UniProtKB-KW"/>
</dbReference>
<dbReference type="SMART" id="SM00636">
    <property type="entry name" value="Glyco_18"/>
    <property type="match status" value="1"/>
</dbReference>
<keyword evidence="7" id="KW-0624">Polysaccharide degradation</keyword>
<dbReference type="InterPro" id="IPR017853">
    <property type="entry name" value="GH"/>
</dbReference>
<feature type="signal peptide" evidence="9">
    <location>
        <begin position="1"/>
        <end position="28"/>
    </location>
</feature>
<dbReference type="EC" id="3.2.1.14" evidence="2"/>
<dbReference type="PANTHER" id="PTHR11177:SF317">
    <property type="entry name" value="CHITINASE 12-RELATED"/>
    <property type="match status" value="1"/>
</dbReference>
<feature type="domain" description="GH18" evidence="10">
    <location>
        <begin position="34"/>
        <end position="501"/>
    </location>
</feature>
<dbReference type="GO" id="GO:0030246">
    <property type="term" value="F:carbohydrate binding"/>
    <property type="evidence" value="ECO:0007669"/>
    <property type="project" value="InterPro"/>
</dbReference>
<dbReference type="STRING" id="553611.GCA_001557755_00885"/>
<comment type="catalytic activity">
    <reaction evidence="1">
        <text>Random endo-hydrolysis of N-acetyl-beta-D-glucosaminide (1-&gt;4)-beta-linkages in chitin and chitodextrins.</text>
        <dbReference type="EC" id="3.2.1.14"/>
    </reaction>
</comment>
<dbReference type="Gene3D" id="3.20.20.80">
    <property type="entry name" value="Glycosidases"/>
    <property type="match status" value="1"/>
</dbReference>
<dbReference type="AlphaFoldDB" id="A0A2T3MEQ0"/>
<dbReference type="GO" id="GO:0008061">
    <property type="term" value="F:chitin binding"/>
    <property type="evidence" value="ECO:0007669"/>
    <property type="project" value="InterPro"/>
</dbReference>
<comment type="caution">
    <text evidence="11">The sequence shown here is derived from an EMBL/GenBank/DDBJ whole genome shotgun (WGS) entry which is preliminary data.</text>
</comment>
<dbReference type="PANTHER" id="PTHR11177">
    <property type="entry name" value="CHITINASE"/>
    <property type="match status" value="1"/>
</dbReference>
<evidence type="ECO:0000313" key="12">
    <source>
        <dbReference type="Proteomes" id="UP000240410"/>
    </source>
</evidence>
<keyword evidence="3 8" id="KW-0378">Hydrolase</keyword>
<dbReference type="SUPFAM" id="SSF51445">
    <property type="entry name" value="(Trans)glycosidases"/>
    <property type="match status" value="1"/>
</dbReference>
<dbReference type="Pfam" id="PF02839">
    <property type="entry name" value="CBM_5_12"/>
    <property type="match status" value="2"/>
</dbReference>
<evidence type="ECO:0000256" key="6">
    <source>
        <dbReference type="ARBA" id="ARBA00023295"/>
    </source>
</evidence>
<dbReference type="CDD" id="cd12215">
    <property type="entry name" value="ChiC_BD"/>
    <property type="match status" value="2"/>
</dbReference>
<reference evidence="11 12" key="1">
    <citation type="submission" date="2018-03" db="EMBL/GenBank/DDBJ databases">
        <title>Whole genome sequencing of Histamine producing bacteria.</title>
        <authorList>
            <person name="Butler K."/>
        </authorList>
    </citation>
    <scope>NUCLEOTIDE SEQUENCE [LARGE SCALE GENOMIC DNA]</scope>
    <source>
        <strain evidence="11 12">ATCC 33979</strain>
    </source>
</reference>
<dbReference type="InterPro" id="IPR050314">
    <property type="entry name" value="Glycosyl_Hydrlase_18"/>
</dbReference>
<dbReference type="Gene3D" id="2.10.10.20">
    <property type="entry name" value="Carbohydrate-binding module superfamily 5/12"/>
    <property type="match status" value="2"/>
</dbReference>
<dbReference type="GO" id="GO:0000272">
    <property type="term" value="P:polysaccharide catabolic process"/>
    <property type="evidence" value="ECO:0007669"/>
    <property type="project" value="UniProtKB-KW"/>
</dbReference>
<feature type="chain" id="PRO_5015530618" description="chitinase" evidence="9">
    <location>
        <begin position="29"/>
        <end position="693"/>
    </location>
</feature>
<sequence length="693" mass="75729">MTKINKKAWIANVVVGALLSGTPMSISAAPTHNKNVIGYLTQWEASKGVEAGYSTQGEATHLNVNLDIYSIINFSFFGVANDGSLHSADFRNPALYLAGEEQQPAPLLNTQQHSGWDLPILWGELEYLNYFPFNEVSDAVNMAKVKEQGFVKSGHGWLHQPSGITGHLPIPLKKDGGTPGLIDLAHRNGVKVMASIGGWSMSKYFPAMAADPVKKARFLSDIDRLMVLGFDGVDINWEFPGFGGLNFNGSVDDFDNFAQLMEDIRARIGADKLLSAAFSASTTKLEGFDWKRLDQSMNFFNMMTYNLDGGWSDVAGHNAPLYPYPEQESDALNLESLRTWLFERGIASEKINLGLAFYGRGVQTTASKAYIGAPTAKRNISFAIDGPAYSAADVTNWPAHDGQPNYNEIVKATGWEHLWDANAEIPYAVKDQYILSYDNPESITKKAEYVLNHDLGGVIIWQVNGDIQCESTFVNYGNNLKQCTQLRSPLAEAIDKVFSFSGKNTQPVLNVPSVLTVGSGEALTFSVSATDVDNHSLEFTAVNAIITDHGNGTATISYSAPDTTEALTISISVIVSDGQASVSKSTLVNVLAKPSVPDVSEWDANTVYHGGDSVTYNGKNYTAQWWTQSERPDSSSVWIEDSATEPDTIAKWKPSMAYSGGHKAAYRGDIYQAKWWTKGDKPDKAGSPWELIK</sequence>
<dbReference type="InterPro" id="IPR001579">
    <property type="entry name" value="Glyco_hydro_18_chit_AS"/>
</dbReference>
<dbReference type="OrthoDB" id="9775889at2"/>
<dbReference type="SUPFAM" id="SSF51055">
    <property type="entry name" value="Carbohydrate binding domain"/>
    <property type="match status" value="2"/>
</dbReference>
<dbReference type="SMART" id="SM00495">
    <property type="entry name" value="ChtBD3"/>
    <property type="match status" value="2"/>
</dbReference>
<evidence type="ECO:0000256" key="1">
    <source>
        <dbReference type="ARBA" id="ARBA00000822"/>
    </source>
</evidence>
<dbReference type="SUPFAM" id="SSF54556">
    <property type="entry name" value="Chitinase insertion domain"/>
    <property type="match status" value="1"/>
</dbReference>
<evidence type="ECO:0000313" key="11">
    <source>
        <dbReference type="EMBL" id="PSV92269.1"/>
    </source>
</evidence>
<evidence type="ECO:0000256" key="9">
    <source>
        <dbReference type="SAM" id="SignalP"/>
    </source>
</evidence>
<evidence type="ECO:0000256" key="8">
    <source>
        <dbReference type="RuleBase" id="RU000489"/>
    </source>
</evidence>
<evidence type="ECO:0000256" key="7">
    <source>
        <dbReference type="ARBA" id="ARBA00023326"/>
    </source>
</evidence>
<evidence type="ECO:0000259" key="10">
    <source>
        <dbReference type="PROSITE" id="PS51910"/>
    </source>
</evidence>
<dbReference type="InterPro" id="IPR003610">
    <property type="entry name" value="CBM5/12"/>
</dbReference>
<name>A0A2T3MEQ0_PHOLE</name>
<dbReference type="PROSITE" id="PS51910">
    <property type="entry name" value="GH18_2"/>
    <property type="match status" value="1"/>
</dbReference>